<organism evidence="1">
    <name type="scientific">hydrothermal vent metagenome</name>
    <dbReference type="NCBI Taxonomy" id="652676"/>
    <lineage>
        <taxon>unclassified sequences</taxon>
        <taxon>metagenomes</taxon>
        <taxon>ecological metagenomes</taxon>
    </lineage>
</organism>
<proteinExistence type="predicted"/>
<dbReference type="AlphaFoldDB" id="A0A3B1D2K9"/>
<accession>A0A3B1D2K9</accession>
<name>A0A3B1D2K9_9ZZZZ</name>
<gene>
    <name evidence="1" type="ORF">MNBD_NITROSPIRAE01-138</name>
</gene>
<protein>
    <submittedName>
        <fullName evidence="1">Uncharacterized protein</fullName>
    </submittedName>
</protein>
<evidence type="ECO:0000313" key="1">
    <source>
        <dbReference type="EMBL" id="VAX33031.1"/>
    </source>
</evidence>
<sequence length="94" mass="11409">MVFEVHHIEGFDWDMRMFNRDVAVDVDENGYSGSFSYEGMKFNTETYPTVQEVLDDAVKRLHRKSFTELRSRINKREDRYLAEREDWVYYKKIA</sequence>
<dbReference type="EMBL" id="UOGF01000101">
    <property type="protein sequence ID" value="VAX33031.1"/>
    <property type="molecule type" value="Genomic_DNA"/>
</dbReference>
<reference evidence="1" key="1">
    <citation type="submission" date="2018-06" db="EMBL/GenBank/DDBJ databases">
        <authorList>
            <person name="Zhirakovskaya E."/>
        </authorList>
    </citation>
    <scope>NUCLEOTIDE SEQUENCE</scope>
</reference>